<dbReference type="PANTHER" id="PTHR23264:SF19">
    <property type="entry name" value="CYTOSOLIC FE-S CLUSTER ASSEMBLY FACTOR NUBP2"/>
    <property type="match status" value="1"/>
</dbReference>
<dbReference type="InterPro" id="IPR027417">
    <property type="entry name" value="P-loop_NTPase"/>
</dbReference>
<keyword evidence="4" id="KW-0408">Iron</keyword>
<evidence type="ECO:0000256" key="1">
    <source>
        <dbReference type="ARBA" id="ARBA00022723"/>
    </source>
</evidence>
<organism evidence="6 7">
    <name type="scientific">candidate division WOR-3 bacterium</name>
    <dbReference type="NCBI Taxonomy" id="2052148"/>
    <lineage>
        <taxon>Bacteria</taxon>
        <taxon>Bacteria division WOR-3</taxon>
    </lineage>
</organism>
<dbReference type="GO" id="GO:0140663">
    <property type="term" value="F:ATP-dependent FeS chaperone activity"/>
    <property type="evidence" value="ECO:0007669"/>
    <property type="project" value="InterPro"/>
</dbReference>
<keyword evidence="3" id="KW-0067">ATP-binding</keyword>
<dbReference type="Proteomes" id="UP000264062">
    <property type="component" value="Unassembled WGS sequence"/>
</dbReference>
<evidence type="ECO:0000256" key="4">
    <source>
        <dbReference type="ARBA" id="ARBA00023004"/>
    </source>
</evidence>
<dbReference type="Pfam" id="PF10609">
    <property type="entry name" value="ParA"/>
    <property type="match status" value="1"/>
</dbReference>
<dbReference type="Gene3D" id="3.40.50.300">
    <property type="entry name" value="P-loop containing nucleotide triphosphate hydrolases"/>
    <property type="match status" value="1"/>
</dbReference>
<dbReference type="PANTHER" id="PTHR23264">
    <property type="entry name" value="NUCLEOTIDE-BINDING PROTEIN NBP35 YEAST -RELATED"/>
    <property type="match status" value="1"/>
</dbReference>
<dbReference type="GO" id="GO:0051536">
    <property type="term" value="F:iron-sulfur cluster binding"/>
    <property type="evidence" value="ECO:0007669"/>
    <property type="project" value="UniProtKB-KW"/>
</dbReference>
<dbReference type="GO" id="GO:0005524">
    <property type="term" value="F:ATP binding"/>
    <property type="evidence" value="ECO:0007669"/>
    <property type="project" value="UniProtKB-KW"/>
</dbReference>
<evidence type="ECO:0000256" key="3">
    <source>
        <dbReference type="ARBA" id="ARBA00022840"/>
    </source>
</evidence>
<evidence type="ECO:0000256" key="2">
    <source>
        <dbReference type="ARBA" id="ARBA00022741"/>
    </source>
</evidence>
<sequence length="258" mass="29139">MMNKQNTKVVIILSNKGGTGKSTLITNTAHILATVYNKKVGVIDLDFHSPDLPSMFGIENRKLGIQNKKIMPVKFLPNLYIVSNGFYLTDKKLPIIMRGVEEKLIADQFINSVDWTDFDILLIDIPSNLSDGALTVVDEIKPIDGAVIITSSQDISLVDTERSIQFSLQYSIPILGMVENMAYLNCPQCSAKIELYKRENFEALAEFYKLDILGRIPFVRDILISVDLGVPFVERCKDNEQIETFKQITDKITKKIFK</sequence>
<dbReference type="InterPro" id="IPR033756">
    <property type="entry name" value="YlxH/NBP35"/>
</dbReference>
<evidence type="ECO:0000313" key="6">
    <source>
        <dbReference type="EMBL" id="HAV91801.1"/>
    </source>
</evidence>
<reference evidence="6 7" key="1">
    <citation type="journal article" date="2018" name="Nat. Biotechnol.">
        <title>A standardized bacterial taxonomy based on genome phylogeny substantially revises the tree of life.</title>
        <authorList>
            <person name="Parks D.H."/>
            <person name="Chuvochina M."/>
            <person name="Waite D.W."/>
            <person name="Rinke C."/>
            <person name="Skarshewski A."/>
            <person name="Chaumeil P.A."/>
            <person name="Hugenholtz P."/>
        </authorList>
    </citation>
    <scope>NUCLEOTIDE SEQUENCE [LARGE SCALE GENOMIC DNA]</scope>
    <source>
        <strain evidence="6">UBA9956</strain>
    </source>
</reference>
<evidence type="ECO:0000313" key="7">
    <source>
        <dbReference type="Proteomes" id="UP000264062"/>
    </source>
</evidence>
<gene>
    <name evidence="6" type="ORF">DCW38_01290</name>
</gene>
<proteinExistence type="predicted"/>
<keyword evidence="1" id="KW-0479">Metal-binding</keyword>
<dbReference type="AlphaFoldDB" id="A0A350H8D5"/>
<keyword evidence="2" id="KW-0547">Nucleotide-binding</keyword>
<evidence type="ECO:0000256" key="5">
    <source>
        <dbReference type="ARBA" id="ARBA00023014"/>
    </source>
</evidence>
<dbReference type="InterPro" id="IPR019591">
    <property type="entry name" value="Mrp/NBP35_ATP-bd"/>
</dbReference>
<dbReference type="GO" id="GO:0005829">
    <property type="term" value="C:cytosol"/>
    <property type="evidence" value="ECO:0007669"/>
    <property type="project" value="TreeGrafter"/>
</dbReference>
<keyword evidence="5" id="KW-0411">Iron-sulfur</keyword>
<dbReference type="CDD" id="cd02037">
    <property type="entry name" value="Mrp_NBP35"/>
    <property type="match status" value="1"/>
</dbReference>
<comment type="caution">
    <text evidence="6">The sequence shown here is derived from an EMBL/GenBank/DDBJ whole genome shotgun (WGS) entry which is preliminary data.</text>
</comment>
<dbReference type="GO" id="GO:0016226">
    <property type="term" value="P:iron-sulfur cluster assembly"/>
    <property type="evidence" value="ECO:0007669"/>
    <property type="project" value="InterPro"/>
</dbReference>
<name>A0A350H8D5_UNCW3</name>
<dbReference type="GO" id="GO:0046872">
    <property type="term" value="F:metal ion binding"/>
    <property type="evidence" value="ECO:0007669"/>
    <property type="project" value="UniProtKB-KW"/>
</dbReference>
<protein>
    <recommendedName>
        <fullName evidence="8">Iron-sulfur cluster carrier protein</fullName>
    </recommendedName>
</protein>
<dbReference type="EMBL" id="DMZY01000041">
    <property type="protein sequence ID" value="HAV91801.1"/>
    <property type="molecule type" value="Genomic_DNA"/>
</dbReference>
<evidence type="ECO:0008006" key="8">
    <source>
        <dbReference type="Google" id="ProtNLM"/>
    </source>
</evidence>
<accession>A0A350H8D5</accession>
<dbReference type="SUPFAM" id="SSF52540">
    <property type="entry name" value="P-loop containing nucleoside triphosphate hydrolases"/>
    <property type="match status" value="1"/>
</dbReference>